<evidence type="ECO:0000313" key="9">
    <source>
        <dbReference type="Proteomes" id="UP001147782"/>
    </source>
</evidence>
<feature type="region of interest" description="Disordered" evidence="5">
    <location>
        <begin position="1"/>
        <end position="58"/>
    </location>
</feature>
<evidence type="ECO:0000256" key="1">
    <source>
        <dbReference type="ARBA" id="ARBA00004141"/>
    </source>
</evidence>
<feature type="transmembrane region" description="Helical" evidence="6">
    <location>
        <begin position="456"/>
        <end position="484"/>
    </location>
</feature>
<comment type="caution">
    <text evidence="8">The sequence shown here is derived from an EMBL/GenBank/DDBJ whole genome shotgun (WGS) entry which is preliminary data.</text>
</comment>
<feature type="transmembrane region" description="Helical" evidence="6">
    <location>
        <begin position="138"/>
        <end position="160"/>
    </location>
</feature>
<dbReference type="GO" id="GO:0050801">
    <property type="term" value="P:monoatomic ion homeostasis"/>
    <property type="evidence" value="ECO:0007669"/>
    <property type="project" value="TreeGrafter"/>
</dbReference>
<feature type="compositionally biased region" description="Basic and acidic residues" evidence="5">
    <location>
        <begin position="671"/>
        <end position="693"/>
    </location>
</feature>
<feature type="transmembrane region" description="Helical" evidence="6">
    <location>
        <begin position="535"/>
        <end position="555"/>
    </location>
</feature>
<feature type="transmembrane region" description="Helical" evidence="6">
    <location>
        <begin position="282"/>
        <end position="302"/>
    </location>
</feature>
<gene>
    <name evidence="8" type="ORF">N7496_004081</name>
</gene>
<comment type="subcellular location">
    <subcellularLocation>
        <location evidence="1">Membrane</location>
        <topology evidence="1">Multi-pass membrane protein</topology>
    </subcellularLocation>
</comment>
<feature type="transmembrane region" description="Helical" evidence="6">
    <location>
        <begin position="341"/>
        <end position="360"/>
    </location>
</feature>
<dbReference type="OrthoDB" id="1735926at2759"/>
<accession>A0A9W9VGT3</accession>
<feature type="compositionally biased region" description="Basic and acidic residues" evidence="5">
    <location>
        <begin position="631"/>
        <end position="641"/>
    </location>
</feature>
<dbReference type="InterPro" id="IPR003020">
    <property type="entry name" value="HCO3_transpt_euk"/>
</dbReference>
<dbReference type="AlphaFoldDB" id="A0A9W9VGT3"/>
<feature type="transmembrane region" description="Helical" evidence="6">
    <location>
        <begin position="180"/>
        <end position="203"/>
    </location>
</feature>
<dbReference type="Pfam" id="PF00955">
    <property type="entry name" value="HCO3_cotransp"/>
    <property type="match status" value="2"/>
</dbReference>
<reference evidence="8" key="2">
    <citation type="journal article" date="2023" name="IMA Fungus">
        <title>Comparative genomic study of the Penicillium genus elucidates a diverse pangenome and 15 lateral gene transfer events.</title>
        <authorList>
            <person name="Petersen C."/>
            <person name="Sorensen T."/>
            <person name="Nielsen M.R."/>
            <person name="Sondergaard T.E."/>
            <person name="Sorensen J.L."/>
            <person name="Fitzpatrick D.A."/>
            <person name="Frisvad J.C."/>
            <person name="Nielsen K.L."/>
        </authorList>
    </citation>
    <scope>NUCLEOTIDE SEQUENCE</scope>
    <source>
        <strain evidence="8">IBT 29864</strain>
    </source>
</reference>
<dbReference type="PANTHER" id="PTHR11453:SF82">
    <property type="entry name" value="BORON TRANSPORTER 1"/>
    <property type="match status" value="1"/>
</dbReference>
<keyword evidence="3 6" id="KW-1133">Transmembrane helix</keyword>
<keyword evidence="4 6" id="KW-0472">Membrane</keyword>
<evidence type="ECO:0000256" key="6">
    <source>
        <dbReference type="SAM" id="Phobius"/>
    </source>
</evidence>
<feature type="transmembrane region" description="Helical" evidence="6">
    <location>
        <begin position="246"/>
        <end position="270"/>
    </location>
</feature>
<feature type="transmembrane region" description="Helical" evidence="6">
    <location>
        <begin position="381"/>
        <end position="401"/>
    </location>
</feature>
<dbReference type="GO" id="GO:0005452">
    <property type="term" value="F:solute:inorganic anion antiporter activity"/>
    <property type="evidence" value="ECO:0007669"/>
    <property type="project" value="InterPro"/>
</dbReference>
<dbReference type="GO" id="GO:0005886">
    <property type="term" value="C:plasma membrane"/>
    <property type="evidence" value="ECO:0007669"/>
    <property type="project" value="TreeGrafter"/>
</dbReference>
<feature type="region of interest" description="Disordered" evidence="5">
    <location>
        <begin position="605"/>
        <end position="693"/>
    </location>
</feature>
<feature type="compositionally biased region" description="Polar residues" evidence="5">
    <location>
        <begin position="654"/>
        <end position="670"/>
    </location>
</feature>
<dbReference type="EMBL" id="JAPZBS010000002">
    <property type="protein sequence ID" value="KAJ5381653.1"/>
    <property type="molecule type" value="Genomic_DNA"/>
</dbReference>
<evidence type="ECO:0000256" key="2">
    <source>
        <dbReference type="ARBA" id="ARBA00022692"/>
    </source>
</evidence>
<dbReference type="GeneID" id="81436189"/>
<feature type="compositionally biased region" description="Basic residues" evidence="5">
    <location>
        <begin position="19"/>
        <end position="29"/>
    </location>
</feature>
<feature type="transmembrane region" description="Helical" evidence="6">
    <location>
        <begin position="561"/>
        <end position="578"/>
    </location>
</feature>
<sequence>MSLISAFRPPSTRTSSIRQRSRPRRRRKTNTREQANFDSEDHVQDSDAHSIITPSKHTPKPFRKLRGSIAAGGPLRPFRLVKQDLVNLRRRYVSDWTVFNQLIFASAVYVFFTNLLPGITFASDLYVLTGKSWGTIEVVFSTGLCGIIFSLFSIQPLTILGVTGPFSVLAENIYSLCEDVFQIPFLPFMAWSLIHSAWLHYLLAIINAHDWTMRYVTTFATEIFSLLNSIIYFHKAIQELERAHESLSFAAFLYAVIGAVGTMLLAIFLSTAESWRPLFHRYIRLGLTEYAAAISIIIFIGLPHVGELANLDKMTLAVSTSFRPTSPERDIFFVEFWKLPVQWIFGSIIPGLIITMLFFFDHEVSSIICTIDRYGTRKPGGFAWDIVLLGTTTALCGILGIPPANGLLPQAPLHSESLMHTVKEEKTITVDGEEKIETREVRQVYEQRWSSFLHSAAILLFISPPFMKVLGLTPTSVLAGLFLFMGEQSLSINPILYRTFYLLTPPSELPPLPQSLHKNPEAHSVMESSSRHPSYLPIHLYTILQIVITVVIFILTLTRGAPAFPVLILALVPFRLLVMKRWWPREVLRFVDAWACREGTLEDDEDAAKLDGLPTQETSSGEENAVPGGVLRRDGSGDGHGRSSVVEGSAAHGDSQTDLGDQRIWGTTDNDANHEWVALEERNVPDEEIGRDR</sequence>
<evidence type="ECO:0000256" key="5">
    <source>
        <dbReference type="SAM" id="MobiDB-lite"/>
    </source>
</evidence>
<feature type="compositionally biased region" description="Basic and acidic residues" evidence="5">
    <location>
        <begin position="39"/>
        <end position="48"/>
    </location>
</feature>
<evidence type="ECO:0000256" key="4">
    <source>
        <dbReference type="ARBA" id="ARBA00023136"/>
    </source>
</evidence>
<evidence type="ECO:0000256" key="3">
    <source>
        <dbReference type="ARBA" id="ARBA00022989"/>
    </source>
</evidence>
<dbReference type="GO" id="GO:0000324">
    <property type="term" value="C:fungal-type vacuole"/>
    <property type="evidence" value="ECO:0007669"/>
    <property type="project" value="TreeGrafter"/>
</dbReference>
<dbReference type="InterPro" id="IPR011531">
    <property type="entry name" value="HCO3_transpt-like_TM_dom"/>
</dbReference>
<reference evidence="8" key="1">
    <citation type="submission" date="2022-11" db="EMBL/GenBank/DDBJ databases">
        <authorList>
            <person name="Petersen C."/>
        </authorList>
    </citation>
    <scope>NUCLEOTIDE SEQUENCE</scope>
    <source>
        <strain evidence="8">IBT 29864</strain>
    </source>
</reference>
<dbReference type="GO" id="GO:0080139">
    <property type="term" value="F:borate efflux transmembrane transporter activity"/>
    <property type="evidence" value="ECO:0007669"/>
    <property type="project" value="TreeGrafter"/>
</dbReference>
<feature type="transmembrane region" description="Helical" evidence="6">
    <location>
        <begin position="102"/>
        <end position="126"/>
    </location>
</feature>
<dbReference type="Proteomes" id="UP001147782">
    <property type="component" value="Unassembled WGS sequence"/>
</dbReference>
<proteinExistence type="predicted"/>
<evidence type="ECO:0000313" key="8">
    <source>
        <dbReference type="EMBL" id="KAJ5381653.1"/>
    </source>
</evidence>
<feature type="compositionally biased region" description="Low complexity" evidence="5">
    <location>
        <begin position="8"/>
        <end position="18"/>
    </location>
</feature>
<evidence type="ECO:0000259" key="7">
    <source>
        <dbReference type="Pfam" id="PF00955"/>
    </source>
</evidence>
<keyword evidence="9" id="KW-1185">Reference proteome</keyword>
<keyword evidence="2 6" id="KW-0812">Transmembrane</keyword>
<dbReference type="PANTHER" id="PTHR11453">
    <property type="entry name" value="ANION EXCHANGE PROTEIN"/>
    <property type="match status" value="1"/>
</dbReference>
<dbReference type="RefSeq" id="XP_056559224.1">
    <property type="nucleotide sequence ID" value="XM_056697012.1"/>
</dbReference>
<organism evidence="8 9">
    <name type="scientific">Penicillium cataractarum</name>
    <dbReference type="NCBI Taxonomy" id="2100454"/>
    <lineage>
        <taxon>Eukaryota</taxon>
        <taxon>Fungi</taxon>
        <taxon>Dikarya</taxon>
        <taxon>Ascomycota</taxon>
        <taxon>Pezizomycotina</taxon>
        <taxon>Eurotiomycetes</taxon>
        <taxon>Eurotiomycetidae</taxon>
        <taxon>Eurotiales</taxon>
        <taxon>Aspergillaceae</taxon>
        <taxon>Penicillium</taxon>
    </lineage>
</organism>
<feature type="domain" description="Bicarbonate transporter-like transmembrane" evidence="7">
    <location>
        <begin position="78"/>
        <end position="245"/>
    </location>
</feature>
<name>A0A9W9VGT3_9EURO</name>
<feature type="domain" description="Bicarbonate transporter-like transmembrane" evidence="7">
    <location>
        <begin position="250"/>
        <end position="593"/>
    </location>
</feature>
<protein>
    <recommendedName>
        <fullName evidence="7">Bicarbonate transporter-like transmembrane domain-containing protein</fullName>
    </recommendedName>
</protein>
<dbReference type="GO" id="GO:0006820">
    <property type="term" value="P:monoatomic anion transport"/>
    <property type="evidence" value="ECO:0007669"/>
    <property type="project" value="InterPro"/>
</dbReference>
<feature type="transmembrane region" description="Helical" evidence="6">
    <location>
        <begin position="215"/>
        <end position="234"/>
    </location>
</feature>